<evidence type="ECO:0008006" key="6">
    <source>
        <dbReference type="Google" id="ProtNLM"/>
    </source>
</evidence>
<dbReference type="GeneID" id="93643508"/>
<dbReference type="SUPFAM" id="SSF109854">
    <property type="entry name" value="DinB/YfiT-like putative metalloenzymes"/>
    <property type="match status" value="1"/>
</dbReference>
<feature type="binding site" evidence="3">
    <location>
        <position position="46"/>
    </location>
    <ligand>
        <name>a divalent metal cation</name>
        <dbReference type="ChEBI" id="CHEBI:60240"/>
    </ligand>
</feature>
<evidence type="ECO:0000256" key="2">
    <source>
        <dbReference type="ARBA" id="ARBA00022723"/>
    </source>
</evidence>
<dbReference type="InterPro" id="IPR007837">
    <property type="entry name" value="DinB"/>
</dbReference>
<gene>
    <name evidence="4" type="ORF">BG04_5567</name>
</gene>
<organism evidence="4 5">
    <name type="scientific">Priestia megaterium (strain ATCC 14581 / DSM 32 / CCUG 1817 / JCM 2506 / NBRC 15308 / NCIMB 9376 / NCTC 10342 / NRRL B-14308 / VKM B-512 / Ford 19)</name>
    <name type="common">Bacillus megaterium</name>
    <dbReference type="NCBI Taxonomy" id="1348623"/>
    <lineage>
        <taxon>Bacteria</taxon>
        <taxon>Bacillati</taxon>
        <taxon>Bacillota</taxon>
        <taxon>Bacilli</taxon>
        <taxon>Bacillales</taxon>
        <taxon>Bacillaceae</taxon>
        <taxon>Priestia</taxon>
    </lineage>
</organism>
<dbReference type="AlphaFoldDB" id="A0A0B6A7Q6"/>
<comment type="similarity">
    <text evidence="1">Belongs to the DinB family.</text>
</comment>
<protein>
    <recommendedName>
        <fullName evidence="6">DinB family protein</fullName>
    </recommendedName>
</protein>
<evidence type="ECO:0000256" key="1">
    <source>
        <dbReference type="ARBA" id="ARBA00008635"/>
    </source>
</evidence>
<accession>A0A0B6A7Q6</accession>
<dbReference type="Proteomes" id="UP000031829">
    <property type="component" value="Chromosome"/>
</dbReference>
<name>A0A0B6A7Q6_PRIM2</name>
<keyword evidence="2 3" id="KW-0479">Metal-binding</keyword>
<feature type="binding site" evidence="3">
    <location>
        <position position="130"/>
    </location>
    <ligand>
        <name>a divalent metal cation</name>
        <dbReference type="ChEBI" id="CHEBI:60240"/>
    </ligand>
</feature>
<evidence type="ECO:0000256" key="3">
    <source>
        <dbReference type="PIRSR" id="PIRSR607837-1"/>
    </source>
</evidence>
<dbReference type="GO" id="GO:0046872">
    <property type="term" value="F:metal ion binding"/>
    <property type="evidence" value="ECO:0007669"/>
    <property type="project" value="UniProtKB-KW"/>
</dbReference>
<evidence type="ECO:0000313" key="5">
    <source>
        <dbReference type="Proteomes" id="UP000031829"/>
    </source>
</evidence>
<dbReference type="Pfam" id="PF05163">
    <property type="entry name" value="DinB"/>
    <property type="match status" value="1"/>
</dbReference>
<sequence>MTVEQITHHFLAHRNVTNELINKIEAGHYEYKPAPTSMSAFDLSTHILTSFYAFASVVKSGDLSPLGQKADFRGKSLSDLAAEYTQKTVDVLRSLSEDDLNKTIDATAAFGRKLPGSQLLQMAIDHEIHHKGNLYVYVREMGHTDLPLFVQFG</sequence>
<dbReference type="InterPro" id="IPR034660">
    <property type="entry name" value="DinB/YfiT-like"/>
</dbReference>
<proteinExistence type="inferred from homology"/>
<dbReference type="EMBL" id="CP009920">
    <property type="protein sequence ID" value="AJI20925.1"/>
    <property type="molecule type" value="Genomic_DNA"/>
</dbReference>
<dbReference type="RefSeq" id="WP_034650778.1">
    <property type="nucleotide sequence ID" value="NZ_BCVB01000006.1"/>
</dbReference>
<reference evidence="4 5" key="1">
    <citation type="journal article" date="2015" name="Genome Announc.">
        <title>Complete genome sequences for 35 biothreat assay-relevant bacillus species.</title>
        <authorList>
            <person name="Johnson S.L."/>
            <person name="Daligault H.E."/>
            <person name="Davenport K.W."/>
            <person name="Jaissle J."/>
            <person name="Frey K.G."/>
            <person name="Ladner J.T."/>
            <person name="Broomall S.M."/>
            <person name="Bishop-Lilly K.A."/>
            <person name="Bruce D.C."/>
            <person name="Gibbons H.S."/>
            <person name="Coyne S.R."/>
            <person name="Lo C.C."/>
            <person name="Meincke L."/>
            <person name="Munk A.C."/>
            <person name="Koroleva G.I."/>
            <person name="Rosenzweig C.N."/>
            <person name="Palacios G.F."/>
            <person name="Redden C.L."/>
            <person name="Minogue T.D."/>
            <person name="Chain P.S."/>
        </authorList>
    </citation>
    <scope>NUCLEOTIDE SEQUENCE [LARGE SCALE GENOMIC DNA]</scope>
    <source>
        <strain evidence="5">ATCC 14581 / DSM 32 / JCM 2506 / NBRC 15308 / NCIMB 9376 / NCTC 10342 / NRRL B-14308 / VKM B-512</strain>
    </source>
</reference>
<dbReference type="Gene3D" id="1.20.120.450">
    <property type="entry name" value="dinb family like domain"/>
    <property type="match status" value="1"/>
</dbReference>
<dbReference type="HOGENOM" id="CLU_110580_0_0_9"/>
<feature type="binding site" evidence="3">
    <location>
        <position position="126"/>
    </location>
    <ligand>
        <name>a divalent metal cation</name>
        <dbReference type="ChEBI" id="CHEBI:60240"/>
    </ligand>
</feature>
<dbReference type="KEGG" id="bmeg:BG04_5567"/>
<evidence type="ECO:0000313" key="4">
    <source>
        <dbReference type="EMBL" id="AJI20925.1"/>
    </source>
</evidence>